<sequence>MTPSQNVRTEFKLNDVVRVGLPCGNDTFVEVVATLNGLGFTSLLADDTDEVLPIWLLPFNEDTIHPLEYGEISYNMLKDILRAEGAGEHRIRWRRVVKLYKGSDTYEE</sequence>
<proteinExistence type="predicted"/>
<accession>A0ABV2TCH6</accession>
<comment type="caution">
    <text evidence="1">The sequence shown here is derived from an EMBL/GenBank/DDBJ whole genome shotgun (WGS) entry which is preliminary data.</text>
</comment>
<keyword evidence="2" id="KW-1185">Reference proteome</keyword>
<dbReference type="RefSeq" id="WP_354663290.1">
    <property type="nucleotide sequence ID" value="NZ_JBEXAC010000002.1"/>
</dbReference>
<name>A0ABV2TCH6_9BACT</name>
<dbReference type="EMBL" id="JBEXAC010000002">
    <property type="protein sequence ID" value="MET7000737.1"/>
    <property type="molecule type" value="Genomic_DNA"/>
</dbReference>
<evidence type="ECO:0000313" key="1">
    <source>
        <dbReference type="EMBL" id="MET7000737.1"/>
    </source>
</evidence>
<dbReference type="Proteomes" id="UP001549749">
    <property type="component" value="Unassembled WGS sequence"/>
</dbReference>
<gene>
    <name evidence="1" type="ORF">ABR189_25360</name>
</gene>
<evidence type="ECO:0008006" key="3">
    <source>
        <dbReference type="Google" id="ProtNLM"/>
    </source>
</evidence>
<reference evidence="1 2" key="1">
    <citation type="submission" date="2024-06" db="EMBL/GenBank/DDBJ databases">
        <title>Chitinophaga defluvii sp. nov., isolated from municipal sewage.</title>
        <authorList>
            <person name="Zhang L."/>
        </authorList>
    </citation>
    <scope>NUCLEOTIDE SEQUENCE [LARGE SCALE GENOMIC DNA]</scope>
    <source>
        <strain evidence="1 2">H8</strain>
    </source>
</reference>
<evidence type="ECO:0000313" key="2">
    <source>
        <dbReference type="Proteomes" id="UP001549749"/>
    </source>
</evidence>
<protein>
    <recommendedName>
        <fullName evidence="3">Immunity protein 8 of polymorphic toxin system</fullName>
    </recommendedName>
</protein>
<organism evidence="1 2">
    <name type="scientific">Chitinophaga defluvii</name>
    <dbReference type="NCBI Taxonomy" id="3163343"/>
    <lineage>
        <taxon>Bacteria</taxon>
        <taxon>Pseudomonadati</taxon>
        <taxon>Bacteroidota</taxon>
        <taxon>Chitinophagia</taxon>
        <taxon>Chitinophagales</taxon>
        <taxon>Chitinophagaceae</taxon>
        <taxon>Chitinophaga</taxon>
    </lineage>
</organism>